<comment type="caution">
    <text evidence="1">The sequence shown here is derived from an EMBL/GenBank/DDBJ whole genome shotgun (WGS) entry which is preliminary data.</text>
</comment>
<dbReference type="EMBL" id="JAPOHA010000008">
    <property type="protein sequence ID" value="MCY1714382.1"/>
    <property type="molecule type" value="Genomic_DNA"/>
</dbReference>
<keyword evidence="2" id="KW-1185">Reference proteome</keyword>
<gene>
    <name evidence="1" type="ORF">OUY18_08945</name>
</gene>
<dbReference type="Proteomes" id="UP001082703">
    <property type="component" value="Unassembled WGS sequence"/>
</dbReference>
<accession>A0ABT4BU03</accession>
<dbReference type="RefSeq" id="WP_268058434.1">
    <property type="nucleotide sequence ID" value="NZ_JAPOHA010000008.1"/>
</dbReference>
<proteinExistence type="predicted"/>
<reference evidence="1 2" key="1">
    <citation type="submission" date="2022-11" db="EMBL/GenBank/DDBJ databases">
        <authorList>
            <person name="Caiyu Z."/>
        </authorList>
    </citation>
    <scope>NUCLEOTIDE SEQUENCE [LARGE SCALE GENOMIC DNA]</scope>
    <source>
        <strain evidence="1 2">YR-4</strain>
    </source>
</reference>
<organism evidence="1 2">
    <name type="scientific">Caproiciproducens galactitolivorans</name>
    <dbReference type="NCBI Taxonomy" id="642589"/>
    <lineage>
        <taxon>Bacteria</taxon>
        <taxon>Bacillati</taxon>
        <taxon>Bacillota</taxon>
        <taxon>Clostridia</taxon>
        <taxon>Eubacteriales</taxon>
        <taxon>Acutalibacteraceae</taxon>
        <taxon>Caproiciproducens</taxon>
    </lineage>
</organism>
<sequence length="65" mass="7573">MMKIAKWFTPFFSTLLLILIWKLLNQDYPMSMKSINSKTLLPKGIQSHALNRVLPQAKNSIDYFS</sequence>
<evidence type="ECO:0000313" key="1">
    <source>
        <dbReference type="EMBL" id="MCY1714382.1"/>
    </source>
</evidence>
<name>A0ABT4BU03_9FIRM</name>
<evidence type="ECO:0000313" key="2">
    <source>
        <dbReference type="Proteomes" id="UP001082703"/>
    </source>
</evidence>
<protein>
    <submittedName>
        <fullName evidence="1">Uncharacterized protein</fullName>
    </submittedName>
</protein>